<dbReference type="Proteomes" id="UP001610861">
    <property type="component" value="Unassembled WGS sequence"/>
</dbReference>
<keyword evidence="2" id="KW-0812">Transmembrane</keyword>
<dbReference type="RefSeq" id="WP_396640726.1">
    <property type="nucleotide sequence ID" value="NZ_JBIQWL010000003.1"/>
</dbReference>
<feature type="region of interest" description="Disordered" evidence="1">
    <location>
        <begin position="1"/>
        <end position="20"/>
    </location>
</feature>
<evidence type="ECO:0000313" key="4">
    <source>
        <dbReference type="EMBL" id="MFH8250774.1"/>
    </source>
</evidence>
<feature type="transmembrane region" description="Helical" evidence="2">
    <location>
        <begin position="27"/>
        <end position="50"/>
    </location>
</feature>
<feature type="transmembrane region" description="Helical" evidence="2">
    <location>
        <begin position="262"/>
        <end position="280"/>
    </location>
</feature>
<accession>A0ABW7Q7D7</accession>
<keyword evidence="2" id="KW-1133">Transmembrane helix</keyword>
<gene>
    <name evidence="4" type="ORF">ACH3VR_10450</name>
</gene>
<dbReference type="EMBL" id="JBIQWL010000003">
    <property type="protein sequence ID" value="MFH8250774.1"/>
    <property type="molecule type" value="Genomic_DNA"/>
</dbReference>
<keyword evidence="2" id="KW-0472">Membrane</keyword>
<feature type="domain" description="DUF4350" evidence="3">
    <location>
        <begin position="61"/>
        <end position="229"/>
    </location>
</feature>
<evidence type="ECO:0000256" key="1">
    <source>
        <dbReference type="SAM" id="MobiDB-lite"/>
    </source>
</evidence>
<dbReference type="Pfam" id="PF14258">
    <property type="entry name" value="DUF4350"/>
    <property type="match status" value="1"/>
</dbReference>
<feature type="compositionally biased region" description="Low complexity" evidence="1">
    <location>
        <begin position="1"/>
        <end position="19"/>
    </location>
</feature>
<proteinExistence type="predicted"/>
<reference evidence="4 5" key="1">
    <citation type="submission" date="2024-09" db="EMBL/GenBank/DDBJ databases">
        <authorList>
            <person name="Pan X."/>
        </authorList>
    </citation>
    <scope>NUCLEOTIDE SEQUENCE [LARGE SCALE GENOMIC DNA]</scope>
    <source>
        <strain evidence="4 5">B2969</strain>
    </source>
</reference>
<organism evidence="4 5">
    <name type="scientific">Microbacterium alkaliflavum</name>
    <dbReference type="NCBI Taxonomy" id="3248839"/>
    <lineage>
        <taxon>Bacteria</taxon>
        <taxon>Bacillati</taxon>
        <taxon>Actinomycetota</taxon>
        <taxon>Actinomycetes</taxon>
        <taxon>Micrococcales</taxon>
        <taxon>Microbacteriaceae</taxon>
        <taxon>Microbacterium</taxon>
    </lineage>
</organism>
<dbReference type="InterPro" id="IPR025646">
    <property type="entry name" value="DUF4350"/>
</dbReference>
<sequence length="401" mass="41176">MTSAAPSAAGAASPAASPERSARRRRLGGWIAIAVVVLLVGGVGAVLASVSQWAERGALDPESAGPDGAMAVVNILREHGVEVVVARDHTTARAALDGQSATLVMPDTPALSDEAVAGLADGARDAVLLAPRARTLRLLLHGSSPAGYGTAAPSSPGCDVADARRAGAIVAGAVYRPGDGVAACYPSGDGHALLVHDTGAHRVSAVDGRALFVNESLADDGNAALAINLMGRHGRVVWYMPGVGDTDLAGGAPTLGDLTPPWVSPAIVLLLVAGIAAAVWRGRRFGPLVAERLPVTVRASETTEGRARLYARARDTVHAADQLRIAALARLARLLGLGPAASAAEIADAAADRLAWDRRAVRGILIDELPANDAALVALRDRLRHLEEAVRQAVRPERNTP</sequence>
<evidence type="ECO:0000256" key="2">
    <source>
        <dbReference type="SAM" id="Phobius"/>
    </source>
</evidence>
<name>A0ABW7Q7D7_9MICO</name>
<protein>
    <submittedName>
        <fullName evidence="4">DUF4350 domain-containing protein</fullName>
    </submittedName>
</protein>
<comment type="caution">
    <text evidence="4">The sequence shown here is derived from an EMBL/GenBank/DDBJ whole genome shotgun (WGS) entry which is preliminary data.</text>
</comment>
<evidence type="ECO:0000313" key="5">
    <source>
        <dbReference type="Proteomes" id="UP001610861"/>
    </source>
</evidence>
<evidence type="ECO:0000259" key="3">
    <source>
        <dbReference type="Pfam" id="PF14258"/>
    </source>
</evidence>
<keyword evidence="5" id="KW-1185">Reference proteome</keyword>